<evidence type="ECO:0000256" key="1">
    <source>
        <dbReference type="ARBA" id="ARBA00022729"/>
    </source>
</evidence>
<accession>A0ABW5NW99</accession>
<name>A0ABW5NW99_9FLAO</name>
<evidence type="ECO:0000256" key="3">
    <source>
        <dbReference type="ARBA" id="ARBA00022837"/>
    </source>
</evidence>
<protein>
    <submittedName>
        <fullName evidence="5">DUF1735 domain-containing protein</fullName>
    </submittedName>
</protein>
<keyword evidence="6" id="KW-1185">Reference proteome</keyword>
<evidence type="ECO:0000313" key="6">
    <source>
        <dbReference type="Proteomes" id="UP001597480"/>
    </source>
</evidence>
<feature type="domain" description="Calx-beta" evidence="4">
    <location>
        <begin position="46"/>
        <end position="126"/>
    </location>
</feature>
<keyword evidence="3" id="KW-0106">Calcium</keyword>
<evidence type="ECO:0000313" key="5">
    <source>
        <dbReference type="EMBL" id="MFD2603093.1"/>
    </source>
</evidence>
<gene>
    <name evidence="5" type="ORF">ACFSR3_13590</name>
</gene>
<dbReference type="InterPro" id="IPR003644">
    <property type="entry name" value="Calx_beta"/>
</dbReference>
<dbReference type="SUPFAM" id="SSF141072">
    <property type="entry name" value="CalX-like"/>
    <property type="match status" value="1"/>
</dbReference>
<keyword evidence="1" id="KW-0732">Signal</keyword>
<dbReference type="InterPro" id="IPR038081">
    <property type="entry name" value="CalX-like_sf"/>
</dbReference>
<keyword evidence="2" id="KW-0677">Repeat</keyword>
<dbReference type="Pfam" id="PF03160">
    <property type="entry name" value="Calx-beta"/>
    <property type="match status" value="1"/>
</dbReference>
<dbReference type="PROSITE" id="PS51257">
    <property type="entry name" value="PROKAR_LIPOPROTEIN"/>
    <property type="match status" value="1"/>
</dbReference>
<organism evidence="5 6">
    <name type="scientific">Flavobacterium suzhouense</name>
    <dbReference type="NCBI Taxonomy" id="1529638"/>
    <lineage>
        <taxon>Bacteria</taxon>
        <taxon>Pseudomonadati</taxon>
        <taxon>Bacteroidota</taxon>
        <taxon>Flavobacteriia</taxon>
        <taxon>Flavobacteriales</taxon>
        <taxon>Flavobacteriaceae</taxon>
        <taxon>Flavobacterium</taxon>
    </lineage>
</organism>
<dbReference type="Proteomes" id="UP001597480">
    <property type="component" value="Unassembled WGS sequence"/>
</dbReference>
<dbReference type="EMBL" id="JBHUMD010000027">
    <property type="protein sequence ID" value="MFD2603093.1"/>
    <property type="molecule type" value="Genomic_DNA"/>
</dbReference>
<comment type="caution">
    <text evidence="5">The sequence shown here is derived from an EMBL/GenBank/DDBJ whole genome shotgun (WGS) entry which is preliminary data.</text>
</comment>
<sequence>MKKYFLKLAFVALGVTTLVSCEEDTVTYGGKNFVTFDEVAKRNFPFFENGGTSEVPVNMAFPVSHDVTVDFQVAENGALAGTHYNLLNTQVVIPAGETTGYISIQVIDNTILNDSKSLDIKLTAIDDSNITLGLKDDYSLDKRFLIVNDDCTTTSFAFLGKLNFTTSGGGDYEGEAEAEITEDASCNQLLISGDFSGLGRTQAAPIRFAFAPNGSTVPASSGTISAYEQLWCEKCYTSEGKTYNILFSATGSYSTLGTNKDNWRMIVSGTTTIDGLGSLTETTVFTIPKQ</sequence>
<reference evidence="6" key="1">
    <citation type="journal article" date="2019" name="Int. J. Syst. Evol. Microbiol.">
        <title>The Global Catalogue of Microorganisms (GCM) 10K type strain sequencing project: providing services to taxonomists for standard genome sequencing and annotation.</title>
        <authorList>
            <consortium name="The Broad Institute Genomics Platform"/>
            <consortium name="The Broad Institute Genome Sequencing Center for Infectious Disease"/>
            <person name="Wu L."/>
            <person name="Ma J."/>
        </authorList>
    </citation>
    <scope>NUCLEOTIDE SEQUENCE [LARGE SCALE GENOMIC DNA]</scope>
    <source>
        <strain evidence="6">KCTC 42107</strain>
    </source>
</reference>
<evidence type="ECO:0000256" key="2">
    <source>
        <dbReference type="ARBA" id="ARBA00022737"/>
    </source>
</evidence>
<dbReference type="Gene3D" id="2.60.40.2030">
    <property type="match status" value="1"/>
</dbReference>
<evidence type="ECO:0000259" key="4">
    <source>
        <dbReference type="Pfam" id="PF03160"/>
    </source>
</evidence>
<dbReference type="RefSeq" id="WP_379821708.1">
    <property type="nucleotide sequence ID" value="NZ_JBHUMD010000027.1"/>
</dbReference>
<proteinExistence type="predicted"/>